<keyword evidence="5" id="KW-0560">Oxidoreductase</keyword>
<evidence type="ECO:0000256" key="2">
    <source>
        <dbReference type="ARBA" id="ARBA00007118"/>
    </source>
</evidence>
<dbReference type="AlphaFoldDB" id="A0A9D2L774"/>
<dbReference type="Gene3D" id="3.40.109.10">
    <property type="entry name" value="NADH Oxidase"/>
    <property type="match status" value="1"/>
</dbReference>
<proteinExistence type="inferred from homology"/>
<dbReference type="InterPro" id="IPR000415">
    <property type="entry name" value="Nitroreductase-like"/>
</dbReference>
<sequence>MNYYDLAIARKSVRSFTAKKISDKLQSEIEDYGKHCECLTPGTAVEWRYFEGDVLEQLSGCAGYHGFMVEAPYYMILLTEEKELALENAGFVGEDMVLKLTQLGLGSCWITILDGAKLKEQLGIISDKQPAALIAYGYEKAELGTMRIDIKSPSNIQMKKRSGLIAPKLYIEDAVYEGKWGIPSQIDLWPRNSNLYRALIAACCAPTALNRQPFRFIMDGHEIYLIILQDEMTTEENRALNTGIVMHHFAMVMTRQSGLHGTWNLKPEQKDLGLPEGARAVGSFEI</sequence>
<dbReference type="InterPro" id="IPR029478">
    <property type="entry name" value="TM1586_NiRdase"/>
</dbReference>
<comment type="similarity">
    <text evidence="2">Belongs to the nitroreductase family.</text>
</comment>
<feature type="domain" description="Putative nitroreductase TM1586" evidence="6">
    <location>
        <begin position="9"/>
        <end position="157"/>
    </location>
</feature>
<dbReference type="GO" id="GO:0016491">
    <property type="term" value="F:oxidoreductase activity"/>
    <property type="evidence" value="ECO:0007669"/>
    <property type="project" value="UniProtKB-KW"/>
</dbReference>
<protein>
    <submittedName>
        <fullName evidence="7">Nitroreductase family protein</fullName>
    </submittedName>
</protein>
<evidence type="ECO:0000313" key="7">
    <source>
        <dbReference type="EMBL" id="HJB07135.1"/>
    </source>
</evidence>
<dbReference type="EMBL" id="DWYS01000058">
    <property type="protein sequence ID" value="HJB07135.1"/>
    <property type="molecule type" value="Genomic_DNA"/>
</dbReference>
<dbReference type="Gene3D" id="3.40.109.30">
    <property type="entry name" value="putative nitroreductase (tm1586), domain 2"/>
    <property type="match status" value="1"/>
</dbReference>
<dbReference type="Proteomes" id="UP000886804">
    <property type="component" value="Unassembled WGS sequence"/>
</dbReference>
<dbReference type="SUPFAM" id="SSF55469">
    <property type="entry name" value="FMN-dependent nitroreductase-like"/>
    <property type="match status" value="1"/>
</dbReference>
<evidence type="ECO:0000313" key="8">
    <source>
        <dbReference type="Proteomes" id="UP000886804"/>
    </source>
</evidence>
<reference evidence="7" key="2">
    <citation type="submission" date="2021-04" db="EMBL/GenBank/DDBJ databases">
        <authorList>
            <person name="Gilroy R."/>
        </authorList>
    </citation>
    <scope>NUCLEOTIDE SEQUENCE</scope>
    <source>
        <strain evidence="7">CHK188-4685</strain>
    </source>
</reference>
<evidence type="ECO:0000256" key="4">
    <source>
        <dbReference type="ARBA" id="ARBA00022643"/>
    </source>
</evidence>
<comment type="cofactor">
    <cofactor evidence="1">
        <name>FMN</name>
        <dbReference type="ChEBI" id="CHEBI:58210"/>
    </cofactor>
</comment>
<dbReference type="PANTHER" id="PTHR43673:SF2">
    <property type="entry name" value="NITROREDUCTASE"/>
    <property type="match status" value="1"/>
</dbReference>
<dbReference type="Pfam" id="PF14512">
    <property type="entry name" value="TM1586_NiRdase"/>
    <property type="match status" value="1"/>
</dbReference>
<accession>A0A9D2L774</accession>
<gene>
    <name evidence="7" type="ORF">H9716_04645</name>
</gene>
<evidence type="ECO:0000256" key="1">
    <source>
        <dbReference type="ARBA" id="ARBA00001917"/>
    </source>
</evidence>
<comment type="caution">
    <text evidence="7">The sequence shown here is derived from an EMBL/GenBank/DDBJ whole genome shotgun (WGS) entry which is preliminary data.</text>
</comment>
<name>A0A9D2L774_9FIRM</name>
<evidence type="ECO:0000256" key="5">
    <source>
        <dbReference type="ARBA" id="ARBA00023002"/>
    </source>
</evidence>
<keyword evidence="4" id="KW-0288">FMN</keyword>
<dbReference type="CDD" id="cd02062">
    <property type="entry name" value="Nitro_FMN_reductase"/>
    <property type="match status" value="1"/>
</dbReference>
<evidence type="ECO:0000256" key="3">
    <source>
        <dbReference type="ARBA" id="ARBA00022630"/>
    </source>
</evidence>
<dbReference type="PANTHER" id="PTHR43673">
    <property type="entry name" value="NAD(P)H NITROREDUCTASE YDGI-RELATED"/>
    <property type="match status" value="1"/>
</dbReference>
<evidence type="ECO:0000259" key="6">
    <source>
        <dbReference type="Pfam" id="PF14512"/>
    </source>
</evidence>
<organism evidence="7 8">
    <name type="scientific">Candidatus Enterocloster faecavium</name>
    <dbReference type="NCBI Taxonomy" id="2838560"/>
    <lineage>
        <taxon>Bacteria</taxon>
        <taxon>Bacillati</taxon>
        <taxon>Bacillota</taxon>
        <taxon>Clostridia</taxon>
        <taxon>Lachnospirales</taxon>
        <taxon>Lachnospiraceae</taxon>
        <taxon>Enterocloster</taxon>
    </lineage>
</organism>
<reference evidence="7" key="1">
    <citation type="journal article" date="2021" name="PeerJ">
        <title>Extensive microbial diversity within the chicken gut microbiome revealed by metagenomics and culture.</title>
        <authorList>
            <person name="Gilroy R."/>
            <person name="Ravi A."/>
            <person name="Getino M."/>
            <person name="Pursley I."/>
            <person name="Horton D.L."/>
            <person name="Alikhan N.F."/>
            <person name="Baker D."/>
            <person name="Gharbi K."/>
            <person name="Hall N."/>
            <person name="Watson M."/>
            <person name="Adriaenssens E.M."/>
            <person name="Foster-Nyarko E."/>
            <person name="Jarju S."/>
            <person name="Secka A."/>
            <person name="Antonio M."/>
            <person name="Oren A."/>
            <person name="Chaudhuri R.R."/>
            <person name="La Ragione R."/>
            <person name="Hildebrand F."/>
            <person name="Pallen M.J."/>
        </authorList>
    </citation>
    <scope>NUCLEOTIDE SEQUENCE</scope>
    <source>
        <strain evidence="7">CHK188-4685</strain>
    </source>
</reference>
<keyword evidence="3" id="KW-0285">Flavoprotein</keyword>